<dbReference type="PRINTS" id="PR00039">
    <property type="entry name" value="HTHLYSR"/>
</dbReference>
<dbReference type="PANTHER" id="PTHR30579:SF7">
    <property type="entry name" value="HTH-TYPE TRANSCRIPTIONAL REGULATOR LRHA-RELATED"/>
    <property type="match status" value="1"/>
</dbReference>
<dbReference type="EMBL" id="FOJU01000002">
    <property type="protein sequence ID" value="SFA85504.1"/>
    <property type="molecule type" value="Genomic_DNA"/>
</dbReference>
<sequence length="293" mass="31895">MPRNIDLTALRSFVAVADAGGVTRAAGMLNLTQSAVSMQLKRLEENLGLQLLDRSQRQIAPTASGEKLLSYARRMLDLNDEAYARLTDDAFEGEVVLGVPYDIVYPAIPRVLQQFHADFPRMTVQLISSFTRELKEGFEKGTIDLVLTTEDEGGPGSEMLVELPLLWIGAPGGIAWRQRPLRLGFCRSCIFRGGAIQALDAAGIAWEIAVESEADRTIEATVSADLAITAQLEGTESSHVERIQHGGALPELAKKRINLYSRGAEHDEVSEHLANLLRSAYRQGRAAATIAAA</sequence>
<evidence type="ECO:0000256" key="2">
    <source>
        <dbReference type="ARBA" id="ARBA00023015"/>
    </source>
</evidence>
<dbReference type="SUPFAM" id="SSF53850">
    <property type="entry name" value="Periplasmic binding protein-like II"/>
    <property type="match status" value="1"/>
</dbReference>
<evidence type="ECO:0000256" key="3">
    <source>
        <dbReference type="ARBA" id="ARBA00023125"/>
    </source>
</evidence>
<reference evidence="6 7" key="1">
    <citation type="submission" date="2016-10" db="EMBL/GenBank/DDBJ databases">
        <authorList>
            <person name="de Groot N.N."/>
        </authorList>
    </citation>
    <scope>NUCLEOTIDE SEQUENCE [LARGE SCALE GENOMIC DNA]</scope>
    <source>
        <strain evidence="6 7">DSM 29316</strain>
    </source>
</reference>
<dbReference type="InterPro" id="IPR050176">
    <property type="entry name" value="LTTR"/>
</dbReference>
<keyword evidence="4" id="KW-0804">Transcription</keyword>
<name>A0A1I0WA86_9RHOB</name>
<dbReference type="AlphaFoldDB" id="A0A1I0WA86"/>
<dbReference type="SUPFAM" id="SSF46785">
    <property type="entry name" value="Winged helix' DNA-binding domain"/>
    <property type="match status" value="1"/>
</dbReference>
<dbReference type="STRING" id="871651.SAMN05421688_1186"/>
<dbReference type="PANTHER" id="PTHR30579">
    <property type="entry name" value="TRANSCRIPTIONAL REGULATOR"/>
    <property type="match status" value="1"/>
</dbReference>
<keyword evidence="2" id="KW-0805">Transcription regulation</keyword>
<protein>
    <submittedName>
        <fullName evidence="6">Transcriptional regulator, LysR family</fullName>
    </submittedName>
</protein>
<dbReference type="InterPro" id="IPR005119">
    <property type="entry name" value="LysR_subst-bd"/>
</dbReference>
<keyword evidence="7" id="KW-1185">Reference proteome</keyword>
<dbReference type="GO" id="GO:0003700">
    <property type="term" value="F:DNA-binding transcription factor activity"/>
    <property type="evidence" value="ECO:0007669"/>
    <property type="project" value="InterPro"/>
</dbReference>
<keyword evidence="3" id="KW-0238">DNA-binding</keyword>
<dbReference type="Proteomes" id="UP000198796">
    <property type="component" value="Unassembled WGS sequence"/>
</dbReference>
<dbReference type="OrthoDB" id="8097684at2"/>
<dbReference type="PROSITE" id="PS50931">
    <property type="entry name" value="HTH_LYSR"/>
    <property type="match status" value="1"/>
</dbReference>
<dbReference type="Gene3D" id="3.40.190.10">
    <property type="entry name" value="Periplasmic binding protein-like II"/>
    <property type="match status" value="2"/>
</dbReference>
<evidence type="ECO:0000313" key="6">
    <source>
        <dbReference type="EMBL" id="SFA85504.1"/>
    </source>
</evidence>
<evidence type="ECO:0000259" key="5">
    <source>
        <dbReference type="PROSITE" id="PS50931"/>
    </source>
</evidence>
<evidence type="ECO:0000313" key="7">
    <source>
        <dbReference type="Proteomes" id="UP000198796"/>
    </source>
</evidence>
<organism evidence="6 7">
    <name type="scientific">Poseidonocella pacifica</name>
    <dbReference type="NCBI Taxonomy" id="871651"/>
    <lineage>
        <taxon>Bacteria</taxon>
        <taxon>Pseudomonadati</taxon>
        <taxon>Pseudomonadota</taxon>
        <taxon>Alphaproteobacteria</taxon>
        <taxon>Rhodobacterales</taxon>
        <taxon>Roseobacteraceae</taxon>
        <taxon>Poseidonocella</taxon>
    </lineage>
</organism>
<gene>
    <name evidence="6" type="ORF">SAMN05421688_1186</name>
</gene>
<dbReference type="Gene3D" id="1.10.10.10">
    <property type="entry name" value="Winged helix-like DNA-binding domain superfamily/Winged helix DNA-binding domain"/>
    <property type="match status" value="1"/>
</dbReference>
<dbReference type="InterPro" id="IPR036390">
    <property type="entry name" value="WH_DNA-bd_sf"/>
</dbReference>
<feature type="domain" description="HTH lysR-type" evidence="5">
    <location>
        <begin position="5"/>
        <end position="62"/>
    </location>
</feature>
<evidence type="ECO:0000256" key="1">
    <source>
        <dbReference type="ARBA" id="ARBA00009437"/>
    </source>
</evidence>
<accession>A0A1I0WA86</accession>
<dbReference type="Pfam" id="PF00126">
    <property type="entry name" value="HTH_1"/>
    <property type="match status" value="1"/>
</dbReference>
<dbReference type="RefSeq" id="WP_092061676.1">
    <property type="nucleotide sequence ID" value="NZ_FOJU01000002.1"/>
</dbReference>
<dbReference type="FunFam" id="1.10.10.10:FF:000001">
    <property type="entry name" value="LysR family transcriptional regulator"/>
    <property type="match status" value="1"/>
</dbReference>
<proteinExistence type="inferred from homology"/>
<evidence type="ECO:0000256" key="4">
    <source>
        <dbReference type="ARBA" id="ARBA00023163"/>
    </source>
</evidence>
<dbReference type="GO" id="GO:0003677">
    <property type="term" value="F:DNA binding"/>
    <property type="evidence" value="ECO:0007669"/>
    <property type="project" value="UniProtKB-KW"/>
</dbReference>
<dbReference type="InterPro" id="IPR000847">
    <property type="entry name" value="LysR_HTH_N"/>
</dbReference>
<dbReference type="Pfam" id="PF03466">
    <property type="entry name" value="LysR_substrate"/>
    <property type="match status" value="1"/>
</dbReference>
<dbReference type="InterPro" id="IPR036388">
    <property type="entry name" value="WH-like_DNA-bd_sf"/>
</dbReference>
<comment type="similarity">
    <text evidence="1">Belongs to the LysR transcriptional regulatory family.</text>
</comment>